<gene>
    <name evidence="5" type="ORF">BST92_06265</name>
</gene>
<dbReference type="OrthoDB" id="119432at2"/>
<sequence>MKRILLLLAILTSSISTSQQSDVKSAFLEKWNNSKEYLIEMAQAMPEDKYDFKPTKRQMSFKTQLIHIEGNMKWLGTTYFNLETVGEPEDLSDLSKEDLIIALQSRFDDIFNAVKAMDSKKFEEVVEFYAGPKSRLQILNLLQDHVTHHRGQLVVYLNMCNIDLPRYSGW</sequence>
<dbReference type="Proteomes" id="UP000239747">
    <property type="component" value="Unassembled WGS sequence"/>
</dbReference>
<dbReference type="InterPro" id="IPR007837">
    <property type="entry name" value="DinB"/>
</dbReference>
<comment type="similarity">
    <text evidence="1">Belongs to the DinB family.</text>
</comment>
<dbReference type="InterPro" id="IPR034660">
    <property type="entry name" value="DinB/YfiT-like"/>
</dbReference>
<name>A0A2S7UBC4_9FLAO</name>
<feature type="signal peptide" evidence="4">
    <location>
        <begin position="1"/>
        <end position="18"/>
    </location>
</feature>
<dbReference type="EMBL" id="MTPW01000001">
    <property type="protein sequence ID" value="PQJ31552.1"/>
    <property type="molecule type" value="Genomic_DNA"/>
</dbReference>
<dbReference type="SUPFAM" id="SSF109854">
    <property type="entry name" value="DinB/YfiT-like putative metalloenzymes"/>
    <property type="match status" value="1"/>
</dbReference>
<dbReference type="GO" id="GO:0046872">
    <property type="term" value="F:metal ion binding"/>
    <property type="evidence" value="ECO:0007669"/>
    <property type="project" value="UniProtKB-KW"/>
</dbReference>
<accession>A0A2S7UBC4</accession>
<evidence type="ECO:0000256" key="4">
    <source>
        <dbReference type="SAM" id="SignalP"/>
    </source>
</evidence>
<evidence type="ECO:0000313" key="6">
    <source>
        <dbReference type="Proteomes" id="UP000239747"/>
    </source>
</evidence>
<proteinExistence type="inferred from homology"/>
<evidence type="ECO:0000256" key="3">
    <source>
        <dbReference type="PIRSR" id="PIRSR607837-1"/>
    </source>
</evidence>
<protein>
    <submittedName>
        <fullName evidence="5">DinB family protein</fullName>
    </submittedName>
</protein>
<keyword evidence="6" id="KW-1185">Reference proteome</keyword>
<reference evidence="5 6" key="1">
    <citation type="submission" date="2017-01" db="EMBL/GenBank/DDBJ databases">
        <title>Trade-off between light-utilization and light-protection in marine flavobacteria.</title>
        <authorList>
            <person name="Kumagai Y."/>
            <person name="Yoshizawa S."/>
            <person name="Kogure K."/>
            <person name="Iwasaki W."/>
        </authorList>
    </citation>
    <scope>NUCLEOTIDE SEQUENCE [LARGE SCALE GENOMIC DNA]</scope>
    <source>
        <strain evidence="5 6">KCTC 32109</strain>
    </source>
</reference>
<dbReference type="Gene3D" id="1.20.120.450">
    <property type="entry name" value="dinb family like domain"/>
    <property type="match status" value="1"/>
</dbReference>
<evidence type="ECO:0000313" key="5">
    <source>
        <dbReference type="EMBL" id="PQJ31552.1"/>
    </source>
</evidence>
<feature type="binding site" evidence="3">
    <location>
        <position position="67"/>
    </location>
    <ligand>
        <name>a divalent metal cation</name>
        <dbReference type="ChEBI" id="CHEBI:60240"/>
    </ligand>
</feature>
<dbReference type="RefSeq" id="WP_105070669.1">
    <property type="nucleotide sequence ID" value="NZ_MTPW01000001.1"/>
</dbReference>
<organism evidence="5 6">
    <name type="scientific">Nonlabens arenilitoris</name>
    <dbReference type="NCBI Taxonomy" id="1217969"/>
    <lineage>
        <taxon>Bacteria</taxon>
        <taxon>Pseudomonadati</taxon>
        <taxon>Bacteroidota</taxon>
        <taxon>Flavobacteriia</taxon>
        <taxon>Flavobacteriales</taxon>
        <taxon>Flavobacteriaceae</taxon>
        <taxon>Nonlabens</taxon>
    </lineage>
</organism>
<keyword evidence="2 3" id="KW-0479">Metal-binding</keyword>
<evidence type="ECO:0000256" key="1">
    <source>
        <dbReference type="ARBA" id="ARBA00008635"/>
    </source>
</evidence>
<feature type="binding site" evidence="3">
    <location>
        <position position="145"/>
    </location>
    <ligand>
        <name>a divalent metal cation</name>
        <dbReference type="ChEBI" id="CHEBI:60240"/>
    </ligand>
</feature>
<dbReference type="Pfam" id="PF05163">
    <property type="entry name" value="DinB"/>
    <property type="match status" value="1"/>
</dbReference>
<evidence type="ECO:0000256" key="2">
    <source>
        <dbReference type="ARBA" id="ARBA00022723"/>
    </source>
</evidence>
<feature type="chain" id="PRO_5015629376" evidence="4">
    <location>
        <begin position="19"/>
        <end position="170"/>
    </location>
</feature>
<keyword evidence="4" id="KW-0732">Signal</keyword>
<feature type="binding site" evidence="3">
    <location>
        <position position="149"/>
    </location>
    <ligand>
        <name>a divalent metal cation</name>
        <dbReference type="ChEBI" id="CHEBI:60240"/>
    </ligand>
</feature>
<comment type="caution">
    <text evidence="5">The sequence shown here is derived from an EMBL/GenBank/DDBJ whole genome shotgun (WGS) entry which is preliminary data.</text>
</comment>
<dbReference type="AlphaFoldDB" id="A0A2S7UBC4"/>